<dbReference type="EMBL" id="BGPR01000772">
    <property type="protein sequence ID" value="GBM34928.1"/>
    <property type="molecule type" value="Genomic_DNA"/>
</dbReference>
<dbReference type="GO" id="GO:0046872">
    <property type="term" value="F:metal ion binding"/>
    <property type="evidence" value="ECO:0007669"/>
    <property type="project" value="UniProtKB-KW"/>
</dbReference>
<comment type="caution">
    <text evidence="4">The sequence shown here is derived from an EMBL/GenBank/DDBJ whole genome shotgun (WGS) entry which is preliminary data.</text>
</comment>
<protein>
    <recommendedName>
        <fullName evidence="3">DDE Tnp4 domain-containing protein</fullName>
    </recommendedName>
</protein>
<proteinExistence type="predicted"/>
<accession>A0A4Y2F309</accession>
<evidence type="ECO:0000256" key="1">
    <source>
        <dbReference type="ARBA" id="ARBA00001968"/>
    </source>
</evidence>
<evidence type="ECO:0000256" key="2">
    <source>
        <dbReference type="ARBA" id="ARBA00022723"/>
    </source>
</evidence>
<sequence length="141" mass="15852">MASIVLPDKKAVQAHLPICFRARYGHLISIIDCFEIEIEKPSDPVSQALTWSDYYNCNTLKYLVSCTPDGLVNFISEGFWGRASDVLIVENSGFLNNLVTGNTVMADRGFISISYLLQQKNCNLVRTPSGKCLYERCLFVF</sequence>
<dbReference type="OrthoDB" id="6435979at2759"/>
<name>A0A4Y2F309_ARAVE</name>
<reference evidence="4 5" key="1">
    <citation type="journal article" date="2019" name="Sci. Rep.">
        <title>Orb-weaving spider Araneus ventricosus genome elucidates the spidroin gene catalogue.</title>
        <authorList>
            <person name="Kono N."/>
            <person name="Nakamura H."/>
            <person name="Ohtoshi R."/>
            <person name="Moran D.A.P."/>
            <person name="Shinohara A."/>
            <person name="Yoshida Y."/>
            <person name="Fujiwara M."/>
            <person name="Mori M."/>
            <person name="Tomita M."/>
            <person name="Arakawa K."/>
        </authorList>
    </citation>
    <scope>NUCLEOTIDE SEQUENCE [LARGE SCALE GENOMIC DNA]</scope>
</reference>
<evidence type="ECO:0000313" key="5">
    <source>
        <dbReference type="Proteomes" id="UP000499080"/>
    </source>
</evidence>
<dbReference type="PANTHER" id="PTHR23080">
    <property type="entry name" value="THAP DOMAIN PROTEIN"/>
    <property type="match status" value="1"/>
</dbReference>
<feature type="domain" description="DDE Tnp4" evidence="3">
    <location>
        <begin position="31"/>
        <end position="119"/>
    </location>
</feature>
<dbReference type="PANTHER" id="PTHR23080:SF144">
    <property type="entry name" value="SPINDLE AND KINETOCHORE ASSOCIATED COMPLEX SUBUNIT 3"/>
    <property type="match status" value="1"/>
</dbReference>
<evidence type="ECO:0000259" key="3">
    <source>
        <dbReference type="Pfam" id="PF13359"/>
    </source>
</evidence>
<dbReference type="Proteomes" id="UP000499080">
    <property type="component" value="Unassembled WGS sequence"/>
</dbReference>
<dbReference type="Pfam" id="PF13359">
    <property type="entry name" value="DDE_Tnp_4"/>
    <property type="match status" value="1"/>
</dbReference>
<comment type="cofactor">
    <cofactor evidence="1">
        <name>a divalent metal cation</name>
        <dbReference type="ChEBI" id="CHEBI:60240"/>
    </cofactor>
</comment>
<organism evidence="4 5">
    <name type="scientific">Araneus ventricosus</name>
    <name type="common">Orbweaver spider</name>
    <name type="synonym">Epeira ventricosa</name>
    <dbReference type="NCBI Taxonomy" id="182803"/>
    <lineage>
        <taxon>Eukaryota</taxon>
        <taxon>Metazoa</taxon>
        <taxon>Ecdysozoa</taxon>
        <taxon>Arthropoda</taxon>
        <taxon>Chelicerata</taxon>
        <taxon>Arachnida</taxon>
        <taxon>Araneae</taxon>
        <taxon>Araneomorphae</taxon>
        <taxon>Entelegynae</taxon>
        <taxon>Araneoidea</taxon>
        <taxon>Araneidae</taxon>
        <taxon>Araneus</taxon>
    </lineage>
</organism>
<dbReference type="AlphaFoldDB" id="A0A4Y2F309"/>
<keyword evidence="2" id="KW-0479">Metal-binding</keyword>
<evidence type="ECO:0000313" key="4">
    <source>
        <dbReference type="EMBL" id="GBM34928.1"/>
    </source>
</evidence>
<gene>
    <name evidence="4" type="ORF">AVEN_41471_1</name>
</gene>
<keyword evidence="5" id="KW-1185">Reference proteome</keyword>
<dbReference type="InterPro" id="IPR027806">
    <property type="entry name" value="HARBI1_dom"/>
</dbReference>